<keyword evidence="3" id="KW-1185">Reference proteome</keyword>
<gene>
    <name evidence="2" type="ORF">CEP52_014663</name>
</gene>
<accession>A0A428SK07</accession>
<dbReference type="InterPro" id="IPR052895">
    <property type="entry name" value="HetReg/Transcr_Mod"/>
</dbReference>
<dbReference type="Proteomes" id="UP000287144">
    <property type="component" value="Unassembled WGS sequence"/>
</dbReference>
<name>A0A428SK07_9HYPO</name>
<dbReference type="InterPro" id="IPR010730">
    <property type="entry name" value="HET"/>
</dbReference>
<dbReference type="PANTHER" id="PTHR24148:SF64">
    <property type="entry name" value="HETEROKARYON INCOMPATIBILITY DOMAIN-CONTAINING PROTEIN"/>
    <property type="match status" value="1"/>
</dbReference>
<dbReference type="AlphaFoldDB" id="A0A428SK07"/>
<comment type="caution">
    <text evidence="2">The sequence shown here is derived from an EMBL/GenBank/DDBJ whole genome shotgun (WGS) entry which is preliminary data.</text>
</comment>
<protein>
    <recommendedName>
        <fullName evidence="1">Heterokaryon incompatibility domain-containing protein</fullName>
    </recommendedName>
</protein>
<dbReference type="Pfam" id="PF06985">
    <property type="entry name" value="HET"/>
    <property type="match status" value="1"/>
</dbReference>
<proteinExistence type="predicted"/>
<evidence type="ECO:0000313" key="3">
    <source>
        <dbReference type="Proteomes" id="UP000287144"/>
    </source>
</evidence>
<dbReference type="STRING" id="1325735.A0A428SK07"/>
<feature type="domain" description="Heterokaryon incompatibility" evidence="1">
    <location>
        <begin position="131"/>
        <end position="293"/>
    </location>
</feature>
<dbReference type="PANTHER" id="PTHR24148">
    <property type="entry name" value="ANKYRIN REPEAT DOMAIN-CONTAINING PROTEIN 39 HOMOLOG-RELATED"/>
    <property type="match status" value="1"/>
</dbReference>
<organism evidence="2 3">
    <name type="scientific">Fusarium oligoseptatum</name>
    <dbReference type="NCBI Taxonomy" id="2604345"/>
    <lineage>
        <taxon>Eukaryota</taxon>
        <taxon>Fungi</taxon>
        <taxon>Dikarya</taxon>
        <taxon>Ascomycota</taxon>
        <taxon>Pezizomycotina</taxon>
        <taxon>Sordariomycetes</taxon>
        <taxon>Hypocreomycetidae</taxon>
        <taxon>Hypocreales</taxon>
        <taxon>Nectriaceae</taxon>
        <taxon>Fusarium</taxon>
        <taxon>Fusarium solani species complex</taxon>
    </lineage>
</organism>
<dbReference type="EMBL" id="NKCK01000235">
    <property type="protein sequence ID" value="RSL90131.1"/>
    <property type="molecule type" value="Genomic_DNA"/>
</dbReference>
<sequence>MSIPPEDVSTAPQGHSSTYSKYIHANLKDPQKDVRLFELLPGSFQDDIKLRIFHATLPEPKREARRLLMFDELQNTLPRNWRMFQTLTGRRIYSFAGPDRLITTWTHPDSTYHDLVEESSSNGNDRDALSFEAISYARGSTHSAQQVLVECSSQPQSFASLNIGQNLASALRHLRHEKSTRTLWADVICVDPSHPEEQHAHVFRLADIFSRASRVVAWLGPASEDSDEAFDKLRHLGEQVVPVENRGWLPSPDAAELDWYRPGVKLPFSKEIINSVEKLLRRDWFQRMWVLQEIILASSQSIIQCGHSEMPWLIFCNAVCSLESRGKQFPQSFQDALQAPVQMTPDPKPWSIADIFRKYRTRQTTDPRDKVYGLLGLLPPEFRQKITPEYDAPVAKVYTDTALVLIEHTKRLDLLGVWNPEKSPNTDCPSWVLDFREPEPVRKPLSHQYCTLNSACHVRFQPPDELRVTGIKIAELEDGFRMPPVDKDVWDGPDEAMLEIIRRVTIPNLDTEKYMTGESLRQAYAISLVAGDIVAVILGCQSPMLLSPQPDGRYKILGECYMHGLADGAALVGLVPGPREVKIFKGPGGLWDAWGIWNSETREWDPEDGRLSRAWLSDVWESTEIERTRNDPAVCRFFRNKVTGEVVNSDPRFEPEILRTKNGVELEEIVLI</sequence>
<evidence type="ECO:0000313" key="2">
    <source>
        <dbReference type="EMBL" id="RSL90131.1"/>
    </source>
</evidence>
<reference evidence="2 3" key="1">
    <citation type="submission" date="2017-06" db="EMBL/GenBank/DDBJ databases">
        <title>Comparative genomic analysis of Ambrosia Fusariam Clade fungi.</title>
        <authorList>
            <person name="Stajich J.E."/>
            <person name="Carrillo J."/>
            <person name="Kijimoto T."/>
            <person name="Eskalen A."/>
            <person name="O'Donnell K."/>
            <person name="Kasson M."/>
        </authorList>
    </citation>
    <scope>NUCLEOTIDE SEQUENCE [LARGE SCALE GENOMIC DNA]</scope>
    <source>
        <strain evidence="2 3">NRRL62579</strain>
    </source>
</reference>
<evidence type="ECO:0000259" key="1">
    <source>
        <dbReference type="Pfam" id="PF06985"/>
    </source>
</evidence>